<sequence>MRNAVVAVLLASVGLAAGCSEPVEPELVVASVPPSDEPEELLLGWAQKVLEGQCMVEAGFRFQVGYPLDRFTPTDLMVDLYGRTDVEWAEEYGYGVHKTPPMLEVVDNAEYIESLSESEQEEFWIAHSGDPETNEPVEYADLQGNPQTSSVGGCVRTAQAELYGDHEQWVISYGLFGNTDGAVYQAVQADSEYQDRVAQWSDCMAEADFDLLDRGVALETAASGTAEEEIAIAMADATCLTEVGLFDLSVELHERERTEFAARYADEWAVYETLLSNGLTKAEQLRDEYAGD</sequence>
<protein>
    <submittedName>
        <fullName evidence="1">Uncharacterized protein</fullName>
    </submittedName>
</protein>
<dbReference type="OrthoDB" id="4053327at2"/>
<dbReference type="EMBL" id="VFOW01000001">
    <property type="protein sequence ID" value="TQL76930.1"/>
    <property type="molecule type" value="Genomic_DNA"/>
</dbReference>
<dbReference type="InParanoid" id="A0A543AWK3"/>
<keyword evidence="2" id="KW-1185">Reference proteome</keyword>
<evidence type="ECO:0000313" key="2">
    <source>
        <dbReference type="Proteomes" id="UP000317043"/>
    </source>
</evidence>
<gene>
    <name evidence="1" type="ORF">FB566_2474</name>
</gene>
<dbReference type="PROSITE" id="PS51257">
    <property type="entry name" value="PROKAR_LIPOPROTEIN"/>
    <property type="match status" value="1"/>
</dbReference>
<accession>A0A543AWK3</accession>
<name>A0A543AWK3_9ACTN</name>
<dbReference type="AlphaFoldDB" id="A0A543AWK3"/>
<reference evidence="1 2" key="1">
    <citation type="submission" date="2019-06" db="EMBL/GenBank/DDBJ databases">
        <title>Sequencing the genomes of 1000 actinobacteria strains.</title>
        <authorList>
            <person name="Klenk H.-P."/>
        </authorList>
    </citation>
    <scope>NUCLEOTIDE SEQUENCE [LARGE SCALE GENOMIC DNA]</scope>
    <source>
        <strain evidence="1 2">DSM 45928</strain>
    </source>
</reference>
<dbReference type="RefSeq" id="WP_142039090.1">
    <property type="nucleotide sequence ID" value="NZ_JBHTGS010000001.1"/>
</dbReference>
<evidence type="ECO:0000313" key="1">
    <source>
        <dbReference type="EMBL" id="TQL76930.1"/>
    </source>
</evidence>
<proteinExistence type="predicted"/>
<dbReference type="Proteomes" id="UP000317043">
    <property type="component" value="Unassembled WGS sequence"/>
</dbReference>
<comment type="caution">
    <text evidence="1">The sequence shown here is derived from an EMBL/GenBank/DDBJ whole genome shotgun (WGS) entry which is preliminary data.</text>
</comment>
<organism evidence="1 2">
    <name type="scientific">Stackebrandtia endophytica</name>
    <dbReference type="NCBI Taxonomy" id="1496996"/>
    <lineage>
        <taxon>Bacteria</taxon>
        <taxon>Bacillati</taxon>
        <taxon>Actinomycetota</taxon>
        <taxon>Actinomycetes</taxon>
        <taxon>Glycomycetales</taxon>
        <taxon>Glycomycetaceae</taxon>
        <taxon>Stackebrandtia</taxon>
    </lineage>
</organism>